<dbReference type="GeneID" id="63838149"/>
<reference evidence="1" key="1">
    <citation type="journal article" date="2020" name="Phytopathology">
        <title>Genome sequence of the chestnut blight fungus Cryphonectria parasitica EP155: A fundamental resource for an archetypical invasive plant pathogen.</title>
        <authorList>
            <person name="Crouch J.A."/>
            <person name="Dawe A."/>
            <person name="Aerts A."/>
            <person name="Barry K."/>
            <person name="Churchill A.C.L."/>
            <person name="Grimwood J."/>
            <person name="Hillman B."/>
            <person name="Milgroom M.G."/>
            <person name="Pangilinan J."/>
            <person name="Smith M."/>
            <person name="Salamov A."/>
            <person name="Schmutz J."/>
            <person name="Yadav J."/>
            <person name="Grigoriev I.V."/>
            <person name="Nuss D."/>
        </authorList>
    </citation>
    <scope>NUCLEOTIDE SEQUENCE</scope>
    <source>
        <strain evidence="1">EP155</strain>
    </source>
</reference>
<accession>A0A9P5CHN7</accession>
<name>A0A9P5CHN7_CRYP1</name>
<organism evidence="1 2">
    <name type="scientific">Cryphonectria parasitica (strain ATCC 38755 / EP155)</name>
    <dbReference type="NCBI Taxonomy" id="660469"/>
    <lineage>
        <taxon>Eukaryota</taxon>
        <taxon>Fungi</taxon>
        <taxon>Dikarya</taxon>
        <taxon>Ascomycota</taxon>
        <taxon>Pezizomycotina</taxon>
        <taxon>Sordariomycetes</taxon>
        <taxon>Sordariomycetidae</taxon>
        <taxon>Diaporthales</taxon>
        <taxon>Cryphonectriaceae</taxon>
        <taxon>Cryphonectria-Endothia species complex</taxon>
        <taxon>Cryphonectria</taxon>
    </lineage>
</organism>
<gene>
    <name evidence="1" type="ORF">M406DRAFT_335273</name>
</gene>
<protein>
    <submittedName>
        <fullName evidence="1">Uncharacterized protein</fullName>
    </submittedName>
</protein>
<dbReference type="AlphaFoldDB" id="A0A9P5CHN7"/>
<comment type="caution">
    <text evidence="1">The sequence shown here is derived from an EMBL/GenBank/DDBJ whole genome shotgun (WGS) entry which is preliminary data.</text>
</comment>
<evidence type="ECO:0000313" key="2">
    <source>
        <dbReference type="Proteomes" id="UP000803844"/>
    </source>
</evidence>
<sequence>MAVVLLRVAPATFGLSLAHHALLDNERKPGAQRGFRSYLRSQQASDAGAELAHDSSCIAGGDLDFAIECQEAFNLSIEAADDTFLDLIETVIKQVKDDWWDHETGGTLLDLVTCSRNTSRAIEIEDMLVARQGLSAVDSQVFVPSGDTIGCRDTTESVWNEDPFSAVSDAMISSTSGSVS</sequence>
<keyword evidence="2" id="KW-1185">Reference proteome</keyword>
<dbReference type="RefSeq" id="XP_040771047.1">
    <property type="nucleotide sequence ID" value="XM_040921020.1"/>
</dbReference>
<proteinExistence type="predicted"/>
<dbReference type="Proteomes" id="UP000803844">
    <property type="component" value="Unassembled WGS sequence"/>
</dbReference>
<dbReference type="EMBL" id="MU032354">
    <property type="protein sequence ID" value="KAF3760068.1"/>
    <property type="molecule type" value="Genomic_DNA"/>
</dbReference>
<evidence type="ECO:0000313" key="1">
    <source>
        <dbReference type="EMBL" id="KAF3760068.1"/>
    </source>
</evidence>